<organism evidence="3 4">
    <name type="scientific">Acropora cervicornis</name>
    <name type="common">Staghorn coral</name>
    <dbReference type="NCBI Taxonomy" id="6130"/>
    <lineage>
        <taxon>Eukaryota</taxon>
        <taxon>Metazoa</taxon>
        <taxon>Cnidaria</taxon>
        <taxon>Anthozoa</taxon>
        <taxon>Hexacorallia</taxon>
        <taxon>Scleractinia</taxon>
        <taxon>Astrocoeniina</taxon>
        <taxon>Acroporidae</taxon>
        <taxon>Acropora</taxon>
    </lineage>
</organism>
<reference evidence="3" key="2">
    <citation type="journal article" date="2023" name="Science">
        <title>Genomic signatures of disease resistance in endangered staghorn corals.</title>
        <authorList>
            <person name="Vollmer S.V."/>
            <person name="Selwyn J.D."/>
            <person name="Despard B.A."/>
            <person name="Roesel C.L."/>
        </authorList>
    </citation>
    <scope>NUCLEOTIDE SEQUENCE</scope>
    <source>
        <strain evidence="3">K2</strain>
    </source>
</reference>
<evidence type="ECO:0000256" key="1">
    <source>
        <dbReference type="SAM" id="MobiDB-lite"/>
    </source>
</evidence>
<feature type="region of interest" description="Disordered" evidence="1">
    <location>
        <begin position="65"/>
        <end position="86"/>
    </location>
</feature>
<dbReference type="Proteomes" id="UP001249851">
    <property type="component" value="Unassembled WGS sequence"/>
</dbReference>
<keyword evidence="2" id="KW-0732">Signal</keyword>
<proteinExistence type="predicted"/>
<accession>A0AAD9Q0M0</accession>
<dbReference type="EMBL" id="JARQWQ010000086">
    <property type="protein sequence ID" value="KAK2552509.1"/>
    <property type="molecule type" value="Genomic_DNA"/>
</dbReference>
<name>A0AAD9Q0M0_ACRCE</name>
<feature type="chain" id="PRO_5042123191" evidence="2">
    <location>
        <begin position="27"/>
        <end position="359"/>
    </location>
</feature>
<keyword evidence="4" id="KW-1185">Reference proteome</keyword>
<evidence type="ECO:0000313" key="4">
    <source>
        <dbReference type="Proteomes" id="UP001249851"/>
    </source>
</evidence>
<dbReference type="AlphaFoldDB" id="A0AAD9Q0M0"/>
<protein>
    <submittedName>
        <fullName evidence="3">Uncharacterized protein</fullName>
    </submittedName>
</protein>
<sequence>MVKSASLVDWLMFVVCGLHLSNEVLSAYDGQYARYFPQKFNAGVSERGLPRNGILESVQAFSTPTAPTPRVVERRNTSVGSQEKAEKLQPLKSRVALKTSFSLVNNDHPMTSVDSGIQKSTNGPQNLVSYSLDPPNSFPQPTSIPPIDTLSATWPTPMGSIEKEFSDMDVPVTVPPITNEMSNVEAIPGIEGISTVERIPLEFAEESPWERSHATSGSVISSHALHNNTSDTQGVQTNLEKFFLVKKENGAENGRKRKTILGKPQGRKAFFKSRPVASKFERKRERNSNKNNESLAYSKLEKRVFIPPPLPIDPIQPLLKDLLTVEPQVKQSKGAAAVCLARCARFIGLKPAIQLFLQP</sequence>
<reference evidence="3" key="1">
    <citation type="journal article" date="2023" name="G3 (Bethesda)">
        <title>Whole genome assembly and annotation of the endangered Caribbean coral Acropora cervicornis.</title>
        <authorList>
            <person name="Selwyn J.D."/>
            <person name="Vollmer S.V."/>
        </authorList>
    </citation>
    <scope>NUCLEOTIDE SEQUENCE</scope>
    <source>
        <strain evidence="3">K2</strain>
    </source>
</reference>
<gene>
    <name evidence="3" type="ORF">P5673_026349</name>
</gene>
<evidence type="ECO:0000256" key="2">
    <source>
        <dbReference type="SAM" id="SignalP"/>
    </source>
</evidence>
<feature type="signal peptide" evidence="2">
    <location>
        <begin position="1"/>
        <end position="26"/>
    </location>
</feature>
<evidence type="ECO:0000313" key="3">
    <source>
        <dbReference type="EMBL" id="KAK2552509.1"/>
    </source>
</evidence>
<comment type="caution">
    <text evidence="3">The sequence shown here is derived from an EMBL/GenBank/DDBJ whole genome shotgun (WGS) entry which is preliminary data.</text>
</comment>